<dbReference type="Pfam" id="PF06094">
    <property type="entry name" value="GGACT"/>
    <property type="match status" value="1"/>
</dbReference>
<dbReference type="Gene3D" id="3.10.490.10">
    <property type="entry name" value="Gamma-glutamyl cyclotransferase-like"/>
    <property type="match status" value="1"/>
</dbReference>
<dbReference type="GO" id="GO:0003839">
    <property type="term" value="F:gamma-glutamylcyclotransferase activity"/>
    <property type="evidence" value="ECO:0007669"/>
    <property type="project" value="UniProtKB-EC"/>
</dbReference>
<evidence type="ECO:0000256" key="3">
    <source>
        <dbReference type="PIRSR" id="PIRSR617939-1"/>
    </source>
</evidence>
<dbReference type="EMBL" id="MU853765">
    <property type="protein sequence ID" value="KAK3943536.1"/>
    <property type="molecule type" value="Genomic_DNA"/>
</dbReference>
<dbReference type="EC" id="4.3.2.9" evidence="1"/>
<name>A0AAN6S8C2_9PEZI</name>
<dbReference type="InterPro" id="IPR009288">
    <property type="entry name" value="AIG2-like_dom"/>
</dbReference>
<evidence type="ECO:0000259" key="5">
    <source>
        <dbReference type="Pfam" id="PF06094"/>
    </source>
</evidence>
<comment type="caution">
    <text evidence="6">The sequence shown here is derived from an EMBL/GenBank/DDBJ whole genome shotgun (WGS) entry which is preliminary data.</text>
</comment>
<evidence type="ECO:0000256" key="1">
    <source>
        <dbReference type="ARBA" id="ARBA00012346"/>
    </source>
</evidence>
<accession>A0AAN6S8C2</accession>
<dbReference type="InterPro" id="IPR036568">
    <property type="entry name" value="GGCT-like_sf"/>
</dbReference>
<dbReference type="Proteomes" id="UP001303473">
    <property type="component" value="Unassembled WGS sequence"/>
</dbReference>
<reference evidence="7" key="1">
    <citation type="journal article" date="2023" name="Mol. Phylogenet. Evol.">
        <title>Genome-scale phylogeny and comparative genomics of the fungal order Sordariales.</title>
        <authorList>
            <person name="Hensen N."/>
            <person name="Bonometti L."/>
            <person name="Westerberg I."/>
            <person name="Brannstrom I.O."/>
            <person name="Guillou S."/>
            <person name="Cros-Aarteil S."/>
            <person name="Calhoun S."/>
            <person name="Haridas S."/>
            <person name="Kuo A."/>
            <person name="Mondo S."/>
            <person name="Pangilinan J."/>
            <person name="Riley R."/>
            <person name="LaButti K."/>
            <person name="Andreopoulos B."/>
            <person name="Lipzen A."/>
            <person name="Chen C."/>
            <person name="Yan M."/>
            <person name="Daum C."/>
            <person name="Ng V."/>
            <person name="Clum A."/>
            <person name="Steindorff A."/>
            <person name="Ohm R.A."/>
            <person name="Martin F."/>
            <person name="Silar P."/>
            <person name="Natvig D.O."/>
            <person name="Lalanne C."/>
            <person name="Gautier V."/>
            <person name="Ament-Velasquez S.L."/>
            <person name="Kruys A."/>
            <person name="Hutchinson M.I."/>
            <person name="Powell A.J."/>
            <person name="Barry K."/>
            <person name="Miller A.N."/>
            <person name="Grigoriev I.V."/>
            <person name="Debuchy R."/>
            <person name="Gladieux P."/>
            <person name="Hiltunen Thoren M."/>
            <person name="Johannesson H."/>
        </authorList>
    </citation>
    <scope>NUCLEOTIDE SEQUENCE [LARGE SCALE GENOMIC DNA]</scope>
    <source>
        <strain evidence="7">CBS 340.73</strain>
    </source>
</reference>
<keyword evidence="2" id="KW-0456">Lyase</keyword>
<protein>
    <recommendedName>
        <fullName evidence="1">gamma-glutamylcyclotransferase</fullName>
        <ecNumber evidence="1">4.3.2.9</ecNumber>
    </recommendedName>
</protein>
<evidence type="ECO:0000256" key="2">
    <source>
        <dbReference type="ARBA" id="ARBA00023239"/>
    </source>
</evidence>
<sequence length="241" mass="26200">MTMTQAGGGQSLYFAYGSNLAFEQMARRCPRSRFVGRARLFGYQFQINERGYANVIKRPDLNLYVDGLCYRLTEADETQLDRAEGVPVAYQKVELEVEFFPASPDFLGRDVTDIIRCGGLPVTPGKQSDDGQGVPAKVMVYLSAEYVSPGRPWDEYIERMELGLQCALRMGISETYVELHVRPWLRTGKGTRGGGGGGGGGGVTNNAWTAALTQVNNNAGGELKNASSSGVSPLFTLPNLP</sequence>
<dbReference type="PANTHER" id="PTHR12935:SF0">
    <property type="entry name" value="GAMMA-GLUTAMYLCYCLOTRANSFERASE"/>
    <property type="match status" value="1"/>
</dbReference>
<evidence type="ECO:0000256" key="4">
    <source>
        <dbReference type="PIRSR" id="PIRSR617939-2"/>
    </source>
</evidence>
<gene>
    <name evidence="6" type="ORF">QBC46DRAFT_419930</name>
</gene>
<evidence type="ECO:0000313" key="6">
    <source>
        <dbReference type="EMBL" id="KAK3943536.1"/>
    </source>
</evidence>
<feature type="binding site" evidence="4">
    <location>
        <begin position="13"/>
        <end position="18"/>
    </location>
    <ligand>
        <name>substrate</name>
    </ligand>
</feature>
<proteinExistence type="predicted"/>
<feature type="active site" description="Proton acceptor" evidence="3">
    <location>
        <position position="84"/>
    </location>
</feature>
<dbReference type="PANTHER" id="PTHR12935">
    <property type="entry name" value="GAMMA-GLUTAMYLCYCLOTRANSFERASE"/>
    <property type="match status" value="1"/>
</dbReference>
<dbReference type="CDD" id="cd06661">
    <property type="entry name" value="GGCT_like"/>
    <property type="match status" value="1"/>
</dbReference>
<organism evidence="6 7">
    <name type="scientific">Diplogelasinospora grovesii</name>
    <dbReference type="NCBI Taxonomy" id="303347"/>
    <lineage>
        <taxon>Eukaryota</taxon>
        <taxon>Fungi</taxon>
        <taxon>Dikarya</taxon>
        <taxon>Ascomycota</taxon>
        <taxon>Pezizomycotina</taxon>
        <taxon>Sordariomycetes</taxon>
        <taxon>Sordariomycetidae</taxon>
        <taxon>Sordariales</taxon>
        <taxon>Diplogelasinosporaceae</taxon>
        <taxon>Diplogelasinospora</taxon>
    </lineage>
</organism>
<dbReference type="SUPFAM" id="SSF110857">
    <property type="entry name" value="Gamma-glutamyl cyclotransferase-like"/>
    <property type="match status" value="1"/>
</dbReference>
<dbReference type="InterPro" id="IPR013024">
    <property type="entry name" value="GGCT-like"/>
</dbReference>
<dbReference type="InterPro" id="IPR017939">
    <property type="entry name" value="G-Glutamylcylcotransferase"/>
</dbReference>
<evidence type="ECO:0000313" key="7">
    <source>
        <dbReference type="Proteomes" id="UP001303473"/>
    </source>
</evidence>
<feature type="domain" description="Gamma-glutamylcyclotransferase AIG2-like" evidence="5">
    <location>
        <begin position="13"/>
        <end position="99"/>
    </location>
</feature>
<dbReference type="AlphaFoldDB" id="A0AAN6S8C2"/>
<keyword evidence="7" id="KW-1185">Reference proteome</keyword>